<protein>
    <recommendedName>
        <fullName evidence="4">Secreted protein</fullName>
    </recommendedName>
</protein>
<dbReference type="HOGENOM" id="CLU_154406_0_0_4"/>
<evidence type="ECO:0000256" key="1">
    <source>
        <dbReference type="SAM" id="SignalP"/>
    </source>
</evidence>
<dbReference type="AlphaFoldDB" id="A2SLB2"/>
<organism evidence="2 3">
    <name type="scientific">Methylibium petroleiphilum (strain ATCC BAA-1232 / LMG 22953 / PM1)</name>
    <dbReference type="NCBI Taxonomy" id="420662"/>
    <lineage>
        <taxon>Bacteria</taxon>
        <taxon>Pseudomonadati</taxon>
        <taxon>Pseudomonadota</taxon>
        <taxon>Betaproteobacteria</taxon>
        <taxon>Burkholderiales</taxon>
        <taxon>Sphaerotilaceae</taxon>
        <taxon>Methylibium</taxon>
    </lineage>
</organism>
<dbReference type="STRING" id="420662.Mpe_A3398"/>
<gene>
    <name evidence="2" type="ordered locus">Mpe_A3398</name>
</gene>
<dbReference type="Proteomes" id="UP000000366">
    <property type="component" value="Chromosome"/>
</dbReference>
<feature type="chain" id="PRO_5002646283" description="Secreted protein" evidence="1">
    <location>
        <begin position="33"/>
        <end position="130"/>
    </location>
</feature>
<evidence type="ECO:0000313" key="2">
    <source>
        <dbReference type="EMBL" id="ABM96351.1"/>
    </source>
</evidence>
<sequence>MKRLTSLRRPTHLLPLAAVGAVLAIGAGTAAAHDYPTADRVAYVQECMKLHPGHHYEMLNKCSCVLDKLASQISFDDFTTMSTATNANSMGGERGNSIRDVEVMQVEIKRFRELQAAARKSCFFDVGIKE</sequence>
<evidence type="ECO:0008006" key="4">
    <source>
        <dbReference type="Google" id="ProtNLM"/>
    </source>
</evidence>
<name>A2SLB2_METPP</name>
<dbReference type="eggNOG" id="ENOG5032RK3">
    <property type="taxonomic scope" value="Bacteria"/>
</dbReference>
<evidence type="ECO:0000313" key="3">
    <source>
        <dbReference type="Proteomes" id="UP000000366"/>
    </source>
</evidence>
<dbReference type="KEGG" id="mpt:Mpe_A3398"/>
<feature type="signal peptide" evidence="1">
    <location>
        <begin position="1"/>
        <end position="32"/>
    </location>
</feature>
<keyword evidence="1" id="KW-0732">Signal</keyword>
<reference evidence="2 3" key="1">
    <citation type="journal article" date="2007" name="J. Bacteriol.">
        <title>Whole-genome analysis of the methyl tert-butyl ether-degrading beta-proteobacterium Methylibium petroleiphilum PM1.</title>
        <authorList>
            <person name="Kane S.R."/>
            <person name="Chakicherla A.Y."/>
            <person name="Chain P.S.G."/>
            <person name="Schmidt R."/>
            <person name="Shin M.W."/>
            <person name="Legler T.C."/>
            <person name="Scow K.M."/>
            <person name="Larimer F.W."/>
            <person name="Lucas S.M."/>
            <person name="Richardson P.M."/>
            <person name="Hristova K.R."/>
        </authorList>
    </citation>
    <scope>NUCLEOTIDE SEQUENCE [LARGE SCALE GENOMIC DNA]</scope>
    <source>
        <strain evidence="3">ATCC BAA-1232 / LMG 22953 / PM1</strain>
    </source>
</reference>
<dbReference type="EMBL" id="CP000555">
    <property type="protein sequence ID" value="ABM96351.1"/>
    <property type="molecule type" value="Genomic_DNA"/>
</dbReference>
<keyword evidence="3" id="KW-1185">Reference proteome</keyword>
<accession>A2SLB2</accession>
<proteinExistence type="predicted"/>
<dbReference type="RefSeq" id="WP_011830972.1">
    <property type="nucleotide sequence ID" value="NC_008825.1"/>
</dbReference>